<reference evidence="2 4" key="2">
    <citation type="submission" date="2020-08" db="EMBL/GenBank/DDBJ databases">
        <title>Genomic Encyclopedia of Type Strains, Phase IV (KMG-V): Genome sequencing to study the core and pangenomes of soil and plant-associated prokaryotes.</title>
        <authorList>
            <person name="Whitman W."/>
        </authorList>
    </citation>
    <scope>NUCLEOTIDE SEQUENCE [LARGE SCALE GENOMIC DNA]</scope>
    <source>
        <strain evidence="2 4">JPY162</strain>
    </source>
</reference>
<keyword evidence="5" id="KW-1185">Reference proteome</keyword>
<feature type="region of interest" description="Disordered" evidence="1">
    <location>
        <begin position="1"/>
        <end position="78"/>
    </location>
</feature>
<gene>
    <name evidence="3" type="ORF">FSB64_32350</name>
    <name evidence="2" type="ORF">HDG41_001086</name>
</gene>
<sequence>MGETSTKKPTKKASRAPKNADGQAIPGDKQTNEADASAASDVQPAPTKSSKQKRVKPVAAEAPSSAVEAKAKRAKKDKVVRDSFTMPKADYEKITALKQKCLDAGVSVKKSELLRAGLFLLDSAPTKRLIAAISAVETVKTGRPAKS</sequence>
<dbReference type="Proteomes" id="UP000592820">
    <property type="component" value="Unassembled WGS sequence"/>
</dbReference>
<feature type="compositionally biased region" description="Low complexity" evidence="1">
    <location>
        <begin position="57"/>
        <end position="68"/>
    </location>
</feature>
<proteinExistence type="predicted"/>
<dbReference type="EMBL" id="VOMC01000046">
    <property type="protein sequence ID" value="NVI08345.1"/>
    <property type="molecule type" value="Genomic_DNA"/>
</dbReference>
<name>A0A7W8P3P9_9BURK</name>
<dbReference type="AlphaFoldDB" id="A0A7W8P3P9"/>
<evidence type="ECO:0000256" key="1">
    <source>
        <dbReference type="SAM" id="MobiDB-lite"/>
    </source>
</evidence>
<dbReference type="RefSeq" id="WP_176123488.1">
    <property type="nucleotide sequence ID" value="NZ_JACHDE010000002.1"/>
</dbReference>
<accession>A0A7W8P3P9</accession>
<evidence type="ECO:0000313" key="2">
    <source>
        <dbReference type="EMBL" id="MBB5399047.1"/>
    </source>
</evidence>
<protein>
    <submittedName>
        <fullName evidence="2">Uncharacterized protein</fullName>
    </submittedName>
</protein>
<reference evidence="3 5" key="1">
    <citation type="submission" date="2019-08" db="EMBL/GenBank/DDBJ databases">
        <title>Paraburkholderia simonii sp. nov. and P. youngii sp. nov. Brazilian and Mexican Mimosa-associated rhizobia.</title>
        <authorList>
            <person name="Mavima L."/>
            <person name="Beukes C.W."/>
            <person name="Palmer M."/>
            <person name="De Meyer S.E."/>
            <person name="James E.K."/>
            <person name="Maluk M."/>
            <person name="Avontuur J.R."/>
            <person name="Chan W.Y."/>
            <person name="Venter S.N."/>
            <person name="Steenkamp E.T."/>
        </authorList>
    </citation>
    <scope>NUCLEOTIDE SEQUENCE [LARGE SCALE GENOMIC DNA]</scope>
    <source>
        <strain evidence="3 5">JPY454</strain>
    </source>
</reference>
<evidence type="ECO:0000313" key="5">
    <source>
        <dbReference type="Proteomes" id="UP000821598"/>
    </source>
</evidence>
<dbReference type="EMBL" id="JACHDE010000002">
    <property type="protein sequence ID" value="MBB5399047.1"/>
    <property type="molecule type" value="Genomic_DNA"/>
</dbReference>
<comment type="caution">
    <text evidence="2">The sequence shown here is derived from an EMBL/GenBank/DDBJ whole genome shotgun (WGS) entry which is preliminary data.</text>
</comment>
<organism evidence="2 4">
    <name type="scientific">Paraburkholderia youngii</name>
    <dbReference type="NCBI Taxonomy" id="2782701"/>
    <lineage>
        <taxon>Bacteria</taxon>
        <taxon>Pseudomonadati</taxon>
        <taxon>Pseudomonadota</taxon>
        <taxon>Betaproteobacteria</taxon>
        <taxon>Burkholderiales</taxon>
        <taxon>Burkholderiaceae</taxon>
        <taxon>Paraburkholderia</taxon>
    </lineage>
</organism>
<dbReference type="Proteomes" id="UP000821598">
    <property type="component" value="Unassembled WGS sequence"/>
</dbReference>
<evidence type="ECO:0000313" key="3">
    <source>
        <dbReference type="EMBL" id="NVI08345.1"/>
    </source>
</evidence>
<evidence type="ECO:0000313" key="4">
    <source>
        <dbReference type="Proteomes" id="UP000592820"/>
    </source>
</evidence>